<name>A0A8T2UX80_CERRI</name>
<dbReference type="InterPro" id="IPR015720">
    <property type="entry name" value="Emp24-like"/>
</dbReference>
<feature type="signal peptide" evidence="10">
    <location>
        <begin position="1"/>
        <end position="24"/>
    </location>
</feature>
<evidence type="ECO:0000256" key="8">
    <source>
        <dbReference type="SAM" id="Coils"/>
    </source>
</evidence>
<keyword evidence="5 9" id="KW-1133">Transmembrane helix</keyword>
<accession>A0A8T2UX80</accession>
<dbReference type="Pfam" id="PF01105">
    <property type="entry name" value="EMP24_GP25L"/>
    <property type="match status" value="1"/>
</dbReference>
<keyword evidence="8" id="KW-0175">Coiled coil</keyword>
<dbReference type="AlphaFoldDB" id="A0A8T2UX80"/>
<dbReference type="OrthoDB" id="1929172at2759"/>
<evidence type="ECO:0000259" key="11">
    <source>
        <dbReference type="PROSITE" id="PS50866"/>
    </source>
</evidence>
<dbReference type="OMA" id="HHRENTT"/>
<dbReference type="PANTHER" id="PTHR22811">
    <property type="entry name" value="TRANSMEMBRANE EMP24 DOMAIN-CONTAINING PROTEIN"/>
    <property type="match status" value="1"/>
</dbReference>
<evidence type="ECO:0000313" key="12">
    <source>
        <dbReference type="EMBL" id="KAH7438506.1"/>
    </source>
</evidence>
<keyword evidence="4 10" id="KW-0732">Signal</keyword>
<comment type="subcellular location">
    <subcellularLocation>
        <location evidence="1 7">Membrane</location>
        <topology evidence="1 7">Single-pass type I membrane protein</topology>
    </subcellularLocation>
</comment>
<reference evidence="12" key="1">
    <citation type="submission" date="2021-08" db="EMBL/GenBank/DDBJ databases">
        <title>WGS assembly of Ceratopteris richardii.</title>
        <authorList>
            <person name="Marchant D.B."/>
            <person name="Chen G."/>
            <person name="Jenkins J."/>
            <person name="Shu S."/>
            <person name="Leebens-Mack J."/>
            <person name="Grimwood J."/>
            <person name="Schmutz J."/>
            <person name="Soltis P."/>
            <person name="Soltis D."/>
            <person name="Chen Z.-H."/>
        </authorList>
    </citation>
    <scope>NUCLEOTIDE SEQUENCE</scope>
    <source>
        <strain evidence="12">Whitten #5841</strain>
        <tissue evidence="12">Leaf</tissue>
    </source>
</reference>
<evidence type="ECO:0000256" key="5">
    <source>
        <dbReference type="ARBA" id="ARBA00022989"/>
    </source>
</evidence>
<feature type="transmembrane region" description="Helical" evidence="9">
    <location>
        <begin position="175"/>
        <end position="197"/>
    </location>
</feature>
<evidence type="ECO:0000256" key="3">
    <source>
        <dbReference type="ARBA" id="ARBA00022692"/>
    </source>
</evidence>
<dbReference type="InterPro" id="IPR009038">
    <property type="entry name" value="GOLD_dom"/>
</dbReference>
<dbReference type="PROSITE" id="PS50866">
    <property type="entry name" value="GOLD"/>
    <property type="match status" value="1"/>
</dbReference>
<evidence type="ECO:0000256" key="6">
    <source>
        <dbReference type="ARBA" id="ARBA00023136"/>
    </source>
</evidence>
<gene>
    <name evidence="12" type="ORF">KP509_04G018000</name>
</gene>
<dbReference type="Proteomes" id="UP000825935">
    <property type="component" value="Chromosome 4"/>
</dbReference>
<dbReference type="SMART" id="SM01190">
    <property type="entry name" value="EMP24_GP25L"/>
    <property type="match status" value="1"/>
</dbReference>
<feature type="domain" description="GOLD" evidence="11">
    <location>
        <begin position="34"/>
        <end position="142"/>
    </location>
</feature>
<comment type="caution">
    <text evidence="12">The sequence shown here is derived from an EMBL/GenBank/DDBJ whole genome shotgun (WGS) entry which is preliminary data.</text>
</comment>
<dbReference type="EMBL" id="CM035409">
    <property type="protein sequence ID" value="KAH7438506.1"/>
    <property type="molecule type" value="Genomic_DNA"/>
</dbReference>
<keyword evidence="13" id="KW-1185">Reference proteome</keyword>
<evidence type="ECO:0000256" key="9">
    <source>
        <dbReference type="SAM" id="Phobius"/>
    </source>
</evidence>
<evidence type="ECO:0000313" key="13">
    <source>
        <dbReference type="Proteomes" id="UP000825935"/>
    </source>
</evidence>
<organism evidence="12 13">
    <name type="scientific">Ceratopteris richardii</name>
    <name type="common">Triangle waterfern</name>
    <dbReference type="NCBI Taxonomy" id="49495"/>
    <lineage>
        <taxon>Eukaryota</taxon>
        <taxon>Viridiplantae</taxon>
        <taxon>Streptophyta</taxon>
        <taxon>Embryophyta</taxon>
        <taxon>Tracheophyta</taxon>
        <taxon>Polypodiopsida</taxon>
        <taxon>Polypodiidae</taxon>
        <taxon>Polypodiales</taxon>
        <taxon>Pteridineae</taxon>
        <taxon>Pteridaceae</taxon>
        <taxon>Parkerioideae</taxon>
        <taxon>Ceratopteris</taxon>
    </lineage>
</organism>
<comment type="similarity">
    <text evidence="2 7">Belongs to the EMP24/GP25L family.</text>
</comment>
<proteinExistence type="inferred from homology"/>
<sequence>MGSKLQNALALIVLVAMFALPVFSMHFQIEGTESKCFSEDLNVKSVVLANYQVVSENSPMISVKVTSPYGNSLHKQDRVTKGEFAFTATEAGDYTACFSIADASKESKAMVDLEWKLGIDAKDWDSVAKREKIDGVELELRKLEEAIGEIHNNMLYLRDREEKMREVNEVTNTRMAWFSITSLLICLAVAGAQVWYLKSFFERKKLL</sequence>
<keyword evidence="3 7" id="KW-0812">Transmembrane</keyword>
<evidence type="ECO:0000256" key="4">
    <source>
        <dbReference type="ARBA" id="ARBA00022729"/>
    </source>
</evidence>
<keyword evidence="6 9" id="KW-0472">Membrane</keyword>
<evidence type="ECO:0000256" key="1">
    <source>
        <dbReference type="ARBA" id="ARBA00004479"/>
    </source>
</evidence>
<evidence type="ECO:0000256" key="10">
    <source>
        <dbReference type="SAM" id="SignalP"/>
    </source>
</evidence>
<evidence type="ECO:0000256" key="2">
    <source>
        <dbReference type="ARBA" id="ARBA00007104"/>
    </source>
</evidence>
<feature type="chain" id="PRO_5035852879" description="GOLD domain-containing protein" evidence="10">
    <location>
        <begin position="25"/>
        <end position="207"/>
    </location>
</feature>
<feature type="coiled-coil region" evidence="8">
    <location>
        <begin position="126"/>
        <end position="153"/>
    </location>
</feature>
<protein>
    <recommendedName>
        <fullName evidence="11">GOLD domain-containing protein</fullName>
    </recommendedName>
</protein>
<evidence type="ECO:0000256" key="7">
    <source>
        <dbReference type="RuleBase" id="RU003827"/>
    </source>
</evidence>
<dbReference type="GO" id="GO:0016020">
    <property type="term" value="C:membrane"/>
    <property type="evidence" value="ECO:0007669"/>
    <property type="project" value="UniProtKB-SubCell"/>
</dbReference>